<evidence type="ECO:0000313" key="1">
    <source>
        <dbReference type="EMBL" id="KAJ5466018.1"/>
    </source>
</evidence>
<dbReference type="OrthoDB" id="432970at2759"/>
<proteinExistence type="predicted"/>
<gene>
    <name evidence="1" type="ORF">N7530_009805</name>
</gene>
<organism evidence="1 2">
    <name type="scientific">Penicillium desertorum</name>
    <dbReference type="NCBI Taxonomy" id="1303715"/>
    <lineage>
        <taxon>Eukaryota</taxon>
        <taxon>Fungi</taxon>
        <taxon>Dikarya</taxon>
        <taxon>Ascomycota</taxon>
        <taxon>Pezizomycotina</taxon>
        <taxon>Eurotiomycetes</taxon>
        <taxon>Eurotiomycetidae</taxon>
        <taxon>Eurotiales</taxon>
        <taxon>Aspergillaceae</taxon>
        <taxon>Penicillium</taxon>
    </lineage>
</organism>
<reference evidence="1" key="1">
    <citation type="submission" date="2022-12" db="EMBL/GenBank/DDBJ databases">
        <authorList>
            <person name="Petersen C."/>
        </authorList>
    </citation>
    <scope>NUCLEOTIDE SEQUENCE</scope>
    <source>
        <strain evidence="1">IBT 17660</strain>
    </source>
</reference>
<reference evidence="1" key="2">
    <citation type="journal article" date="2023" name="IMA Fungus">
        <title>Comparative genomic study of the Penicillium genus elucidates a diverse pangenome and 15 lateral gene transfer events.</title>
        <authorList>
            <person name="Petersen C."/>
            <person name="Sorensen T."/>
            <person name="Nielsen M.R."/>
            <person name="Sondergaard T.E."/>
            <person name="Sorensen J.L."/>
            <person name="Fitzpatrick D.A."/>
            <person name="Frisvad J.C."/>
            <person name="Nielsen K.L."/>
        </authorList>
    </citation>
    <scope>NUCLEOTIDE SEQUENCE</scope>
    <source>
        <strain evidence="1">IBT 17660</strain>
    </source>
</reference>
<protein>
    <submittedName>
        <fullName evidence="1">Uncharacterized protein</fullName>
    </submittedName>
</protein>
<comment type="caution">
    <text evidence="1">The sequence shown here is derived from an EMBL/GenBank/DDBJ whole genome shotgun (WGS) entry which is preliminary data.</text>
</comment>
<dbReference type="EMBL" id="JAPWDO010000006">
    <property type="protein sequence ID" value="KAJ5466018.1"/>
    <property type="molecule type" value="Genomic_DNA"/>
</dbReference>
<sequence>MFSTIPFAENTRRGLELDHYLTIYYCDWAQITTKSVRTAVEVCQGMTVPHDVEGHYVVMSGQRGSYTGTSNHKFSDMSLADFRHALDWFSTYFDTTVRETPSGGSVLAVKISHPMEKSLHGRELFTSVDVSCNFPSTSDVSPISQALGLPLRVCQLEHHDLERATESIDGATEEKSWTNRFARVLMTDIDLESDNWGMTRQGLDLDGSVLLLREDREDLKLAWAKRLSCYCLDVLKPIFERAISGEISRQDVLDEITFKKYIAWKLADASTGVTAEPRPARGFVRKIGSTIWEYEKQHSHVLDVVDKIL</sequence>
<name>A0A9X0BIJ3_9EURO</name>
<accession>A0A9X0BIJ3</accession>
<dbReference type="Proteomes" id="UP001147760">
    <property type="component" value="Unassembled WGS sequence"/>
</dbReference>
<evidence type="ECO:0000313" key="2">
    <source>
        <dbReference type="Proteomes" id="UP001147760"/>
    </source>
</evidence>
<dbReference type="AlphaFoldDB" id="A0A9X0BIJ3"/>
<keyword evidence="2" id="KW-1185">Reference proteome</keyword>